<accession>A0ABS6HCW3</accession>
<reference evidence="1 2" key="1">
    <citation type="submission" date="2021-01" db="EMBL/GenBank/DDBJ databases">
        <title>Roseomonas sp. nov, a bacterium isolated from an oil production mixture in Yumen Oilfield.</title>
        <authorList>
            <person name="Wu D."/>
        </authorList>
    </citation>
    <scope>NUCLEOTIDE SEQUENCE [LARGE SCALE GENOMIC DNA]</scope>
    <source>
        <strain evidence="1 2">ROY-5-3</strain>
    </source>
</reference>
<name>A0ABS6HCW3_9PROT</name>
<comment type="caution">
    <text evidence="1">The sequence shown here is derived from an EMBL/GenBank/DDBJ whole genome shotgun (WGS) entry which is preliminary data.</text>
</comment>
<dbReference type="EMBL" id="JAERQM010000008">
    <property type="protein sequence ID" value="MBU8546557.1"/>
    <property type="molecule type" value="Genomic_DNA"/>
</dbReference>
<protein>
    <submittedName>
        <fullName evidence="1">Uncharacterized protein</fullName>
    </submittedName>
</protein>
<organism evidence="1 2">
    <name type="scientific">Falsiroseomonas oleicola</name>
    <dbReference type="NCBI Taxonomy" id="2801474"/>
    <lineage>
        <taxon>Bacteria</taxon>
        <taxon>Pseudomonadati</taxon>
        <taxon>Pseudomonadota</taxon>
        <taxon>Alphaproteobacteria</taxon>
        <taxon>Acetobacterales</taxon>
        <taxon>Roseomonadaceae</taxon>
        <taxon>Falsiroseomonas</taxon>
    </lineage>
</organism>
<sequence>MTETPDGAGHKPIYTRRLSDKILLAFHHACDHDDLETARMLLECCEVAMNNARQPMRDRRRVAETLCAAHERLWFLRNKDRVAADQAAVEAG</sequence>
<proteinExistence type="predicted"/>
<gene>
    <name evidence="1" type="ORF">JJQ90_22745</name>
</gene>
<evidence type="ECO:0000313" key="2">
    <source>
        <dbReference type="Proteomes" id="UP000689967"/>
    </source>
</evidence>
<dbReference type="RefSeq" id="WP_216878577.1">
    <property type="nucleotide sequence ID" value="NZ_JAERQM010000008.1"/>
</dbReference>
<dbReference type="Proteomes" id="UP000689967">
    <property type="component" value="Unassembled WGS sequence"/>
</dbReference>
<evidence type="ECO:0000313" key="1">
    <source>
        <dbReference type="EMBL" id="MBU8546557.1"/>
    </source>
</evidence>
<keyword evidence="2" id="KW-1185">Reference proteome</keyword>